<accession>A0A5D2AB40</accession>
<evidence type="ECO:0000313" key="1">
    <source>
        <dbReference type="EMBL" id="TYG41398.1"/>
    </source>
</evidence>
<dbReference type="PANTHER" id="PTHR33710">
    <property type="entry name" value="BNAC02G09200D PROTEIN"/>
    <property type="match status" value="1"/>
</dbReference>
<evidence type="ECO:0008006" key="3">
    <source>
        <dbReference type="Google" id="ProtNLM"/>
    </source>
</evidence>
<keyword evidence="2" id="KW-1185">Reference proteome</keyword>
<protein>
    <recommendedName>
        <fullName evidence="3">Endonuclease/exonuclease/phosphatase domain-containing protein</fullName>
    </recommendedName>
</protein>
<dbReference type="SUPFAM" id="SSF56219">
    <property type="entry name" value="DNase I-like"/>
    <property type="match status" value="1"/>
</dbReference>
<proteinExistence type="predicted"/>
<dbReference type="PANTHER" id="PTHR33710:SF64">
    <property type="entry name" value="ENDONUCLEASE_EXONUCLEASE_PHOSPHATASE DOMAIN-CONTAINING PROTEIN"/>
    <property type="match status" value="1"/>
</dbReference>
<dbReference type="Gene3D" id="3.60.10.10">
    <property type="entry name" value="Endonuclease/exonuclease/phosphatase"/>
    <property type="match status" value="1"/>
</dbReference>
<dbReference type="InterPro" id="IPR036691">
    <property type="entry name" value="Endo/exonu/phosph_ase_sf"/>
</dbReference>
<gene>
    <name evidence="1" type="ORF">ES288_D12G172200v1</name>
</gene>
<sequence>MGAILINVYVPNNLPEQKNLWEELYGLRSQFSCTWIVGGDFNVVRNKSERINCLGLEKGSWESRKFIDRCKLVDLPLLGKKFTLFEPDNKRSRLDRFLPEESWLVKLKDLQQQGLKRSISDHILVLLANESIDWGPRPFKFINAWFKKEDCKRLIEKEWSEMGSLKGRMAVKL</sequence>
<name>A0A5D2AB40_GOSDA</name>
<dbReference type="EMBL" id="CM017712">
    <property type="protein sequence ID" value="TYG41398.1"/>
    <property type="molecule type" value="Genomic_DNA"/>
</dbReference>
<reference evidence="1 2" key="1">
    <citation type="submission" date="2019-06" db="EMBL/GenBank/DDBJ databases">
        <title>WGS assembly of Gossypium darwinii.</title>
        <authorList>
            <person name="Chen Z.J."/>
            <person name="Sreedasyam A."/>
            <person name="Ando A."/>
            <person name="Song Q."/>
            <person name="De L."/>
            <person name="Hulse-Kemp A."/>
            <person name="Ding M."/>
            <person name="Ye W."/>
            <person name="Kirkbride R."/>
            <person name="Jenkins J."/>
            <person name="Plott C."/>
            <person name="Lovell J."/>
            <person name="Lin Y.-M."/>
            <person name="Vaughn R."/>
            <person name="Liu B."/>
            <person name="Li W."/>
            <person name="Simpson S."/>
            <person name="Scheffler B."/>
            <person name="Saski C."/>
            <person name="Grover C."/>
            <person name="Hu G."/>
            <person name="Conover J."/>
            <person name="Carlson J."/>
            <person name="Shu S."/>
            <person name="Boston L."/>
            <person name="Williams M."/>
            <person name="Peterson D."/>
            <person name="Mcgee K."/>
            <person name="Jones D."/>
            <person name="Wendel J."/>
            <person name="Stelly D."/>
            <person name="Grimwood J."/>
            <person name="Schmutz J."/>
        </authorList>
    </citation>
    <scope>NUCLEOTIDE SEQUENCE [LARGE SCALE GENOMIC DNA]</scope>
    <source>
        <strain evidence="1">1808015.09</strain>
    </source>
</reference>
<organism evidence="1 2">
    <name type="scientific">Gossypium darwinii</name>
    <name type="common">Darwin's cotton</name>
    <name type="synonym">Gossypium barbadense var. darwinii</name>
    <dbReference type="NCBI Taxonomy" id="34276"/>
    <lineage>
        <taxon>Eukaryota</taxon>
        <taxon>Viridiplantae</taxon>
        <taxon>Streptophyta</taxon>
        <taxon>Embryophyta</taxon>
        <taxon>Tracheophyta</taxon>
        <taxon>Spermatophyta</taxon>
        <taxon>Magnoliopsida</taxon>
        <taxon>eudicotyledons</taxon>
        <taxon>Gunneridae</taxon>
        <taxon>Pentapetalae</taxon>
        <taxon>rosids</taxon>
        <taxon>malvids</taxon>
        <taxon>Malvales</taxon>
        <taxon>Malvaceae</taxon>
        <taxon>Malvoideae</taxon>
        <taxon>Gossypium</taxon>
    </lineage>
</organism>
<evidence type="ECO:0000313" key="2">
    <source>
        <dbReference type="Proteomes" id="UP000323506"/>
    </source>
</evidence>
<dbReference type="Proteomes" id="UP000323506">
    <property type="component" value="Chromosome D12"/>
</dbReference>
<dbReference type="AlphaFoldDB" id="A0A5D2AB40"/>